<name>A0A2I0H965_PUNGR</name>
<protein>
    <submittedName>
        <fullName evidence="2">Uncharacterized protein</fullName>
    </submittedName>
</protein>
<proteinExistence type="predicted"/>
<feature type="region of interest" description="Disordered" evidence="1">
    <location>
        <begin position="1"/>
        <end position="44"/>
    </location>
</feature>
<keyword evidence="3" id="KW-1185">Reference proteome</keyword>
<feature type="compositionally biased region" description="Basic and acidic residues" evidence="1">
    <location>
        <begin position="12"/>
        <end position="27"/>
    </location>
</feature>
<evidence type="ECO:0000313" key="2">
    <source>
        <dbReference type="EMBL" id="PKI06724.1"/>
    </source>
</evidence>
<dbReference type="AlphaFoldDB" id="A0A2I0H965"/>
<dbReference type="EMBL" id="PGOL01041431">
    <property type="protein sequence ID" value="PKI06724.1"/>
    <property type="molecule type" value="Genomic_DNA"/>
</dbReference>
<evidence type="ECO:0000313" key="3">
    <source>
        <dbReference type="Proteomes" id="UP000233551"/>
    </source>
</evidence>
<reference evidence="2 3" key="1">
    <citation type="submission" date="2017-11" db="EMBL/GenBank/DDBJ databases">
        <title>De-novo sequencing of pomegranate (Punica granatum L.) genome.</title>
        <authorList>
            <person name="Akparov Z."/>
            <person name="Amiraslanov A."/>
            <person name="Hajiyeva S."/>
            <person name="Abbasov M."/>
            <person name="Kaur K."/>
            <person name="Hamwieh A."/>
            <person name="Solovyev V."/>
            <person name="Salamov A."/>
            <person name="Braich B."/>
            <person name="Kosarev P."/>
            <person name="Mahmoud A."/>
            <person name="Hajiyev E."/>
            <person name="Babayeva S."/>
            <person name="Izzatullayeva V."/>
            <person name="Mammadov A."/>
            <person name="Mammadov A."/>
            <person name="Sharifova S."/>
            <person name="Ojaghi J."/>
            <person name="Eynullazada K."/>
            <person name="Bayramov B."/>
            <person name="Abdulazimova A."/>
            <person name="Shahmuradov I."/>
        </authorList>
    </citation>
    <scope>NUCLEOTIDE SEQUENCE [LARGE SCALE GENOMIC DNA]</scope>
    <source>
        <strain evidence="3">cv. AG2017</strain>
        <tissue evidence="2">Leaf</tissue>
    </source>
</reference>
<gene>
    <name evidence="2" type="ORF">CRG98_049612</name>
</gene>
<comment type="caution">
    <text evidence="2">The sequence shown here is derived from an EMBL/GenBank/DDBJ whole genome shotgun (WGS) entry which is preliminary data.</text>
</comment>
<dbReference type="Proteomes" id="UP000233551">
    <property type="component" value="Unassembled WGS sequence"/>
</dbReference>
<feature type="non-terminal residue" evidence="2">
    <location>
        <position position="44"/>
    </location>
</feature>
<evidence type="ECO:0000256" key="1">
    <source>
        <dbReference type="SAM" id="MobiDB-lite"/>
    </source>
</evidence>
<accession>A0A2I0H965</accession>
<sequence>MAGDDDAVSRGWMHEGDSSEPGEKKQGIDGVGAQEEEEGPERML</sequence>
<feature type="compositionally biased region" description="Acidic residues" evidence="1">
    <location>
        <begin position="34"/>
        <end position="44"/>
    </location>
</feature>
<organism evidence="2 3">
    <name type="scientific">Punica granatum</name>
    <name type="common">Pomegranate</name>
    <dbReference type="NCBI Taxonomy" id="22663"/>
    <lineage>
        <taxon>Eukaryota</taxon>
        <taxon>Viridiplantae</taxon>
        <taxon>Streptophyta</taxon>
        <taxon>Embryophyta</taxon>
        <taxon>Tracheophyta</taxon>
        <taxon>Spermatophyta</taxon>
        <taxon>Magnoliopsida</taxon>
        <taxon>eudicotyledons</taxon>
        <taxon>Gunneridae</taxon>
        <taxon>Pentapetalae</taxon>
        <taxon>rosids</taxon>
        <taxon>malvids</taxon>
        <taxon>Myrtales</taxon>
        <taxon>Lythraceae</taxon>
        <taxon>Punica</taxon>
    </lineage>
</organism>